<accession>A0A182SHF8</accession>
<reference evidence="4" key="1">
    <citation type="submission" date="2013-09" db="EMBL/GenBank/DDBJ databases">
        <title>The Genome Sequence of Anopheles maculatus species B.</title>
        <authorList>
            <consortium name="The Broad Institute Genomics Platform"/>
            <person name="Neafsey D.E."/>
            <person name="Besansky N."/>
            <person name="Howell P."/>
            <person name="Walton C."/>
            <person name="Young S.K."/>
            <person name="Zeng Q."/>
            <person name="Gargeya S."/>
            <person name="Fitzgerald M."/>
            <person name="Haas B."/>
            <person name="Abouelleil A."/>
            <person name="Allen A.W."/>
            <person name="Alvarado L."/>
            <person name="Arachchi H.M."/>
            <person name="Berlin A.M."/>
            <person name="Chapman S.B."/>
            <person name="Gainer-Dewar J."/>
            <person name="Goldberg J."/>
            <person name="Griggs A."/>
            <person name="Gujja S."/>
            <person name="Hansen M."/>
            <person name="Howarth C."/>
            <person name="Imamovic A."/>
            <person name="Ireland A."/>
            <person name="Larimer J."/>
            <person name="McCowan C."/>
            <person name="Murphy C."/>
            <person name="Pearson M."/>
            <person name="Poon T.W."/>
            <person name="Priest M."/>
            <person name="Roberts A."/>
            <person name="Saif S."/>
            <person name="Shea T."/>
            <person name="Sisk P."/>
            <person name="Sykes S."/>
            <person name="Wortman J."/>
            <person name="Nusbaum C."/>
            <person name="Birren B."/>
        </authorList>
    </citation>
    <scope>NUCLEOTIDE SEQUENCE [LARGE SCALE GENOMIC DNA]</scope>
    <source>
        <strain evidence="4">maculatus3</strain>
    </source>
</reference>
<dbReference type="VEuPathDB" id="VectorBase:AMAM006863"/>
<dbReference type="AlphaFoldDB" id="A0A182SHF8"/>
<proteinExistence type="predicted"/>
<organism evidence="3 4">
    <name type="scientific">Anopheles maculatus</name>
    <dbReference type="NCBI Taxonomy" id="74869"/>
    <lineage>
        <taxon>Eukaryota</taxon>
        <taxon>Metazoa</taxon>
        <taxon>Ecdysozoa</taxon>
        <taxon>Arthropoda</taxon>
        <taxon>Hexapoda</taxon>
        <taxon>Insecta</taxon>
        <taxon>Pterygota</taxon>
        <taxon>Neoptera</taxon>
        <taxon>Endopterygota</taxon>
        <taxon>Diptera</taxon>
        <taxon>Nematocera</taxon>
        <taxon>Culicoidea</taxon>
        <taxon>Culicidae</taxon>
        <taxon>Anophelinae</taxon>
        <taxon>Anopheles</taxon>
        <taxon>Anopheles maculatus group</taxon>
    </lineage>
</organism>
<keyword evidence="4" id="KW-1185">Reference proteome</keyword>
<name>A0A182SHF8_9DIPT</name>
<feature type="compositionally biased region" description="Polar residues" evidence="1">
    <location>
        <begin position="65"/>
        <end position="77"/>
    </location>
</feature>
<feature type="region of interest" description="Disordered" evidence="1">
    <location>
        <begin position="248"/>
        <end position="274"/>
    </location>
</feature>
<evidence type="ECO:0000256" key="1">
    <source>
        <dbReference type="SAM" id="MobiDB-lite"/>
    </source>
</evidence>
<dbReference type="EnsemblMetazoa" id="AMAM006863-RA">
    <property type="protein sequence ID" value="AMAM006863-PA"/>
    <property type="gene ID" value="AMAM006863"/>
</dbReference>
<evidence type="ECO:0000313" key="3">
    <source>
        <dbReference type="EnsemblMetazoa" id="AMAM006863-PA"/>
    </source>
</evidence>
<evidence type="ECO:0000256" key="2">
    <source>
        <dbReference type="SAM" id="SignalP"/>
    </source>
</evidence>
<feature type="compositionally biased region" description="Low complexity" evidence="1">
    <location>
        <begin position="252"/>
        <end position="266"/>
    </location>
</feature>
<dbReference type="Proteomes" id="UP000075901">
    <property type="component" value="Unassembled WGS sequence"/>
</dbReference>
<evidence type="ECO:0000313" key="4">
    <source>
        <dbReference type="Proteomes" id="UP000075901"/>
    </source>
</evidence>
<reference evidence="3" key="2">
    <citation type="submission" date="2020-05" db="UniProtKB">
        <authorList>
            <consortium name="EnsemblMetazoa"/>
        </authorList>
    </citation>
    <scope>IDENTIFICATION</scope>
    <source>
        <strain evidence="3">maculatus3</strain>
    </source>
</reference>
<feature type="chain" id="PRO_5008135754" evidence="2">
    <location>
        <begin position="26"/>
        <end position="335"/>
    </location>
</feature>
<protein>
    <submittedName>
        <fullName evidence="3">Uncharacterized protein</fullName>
    </submittedName>
</protein>
<feature type="signal peptide" evidence="2">
    <location>
        <begin position="1"/>
        <end position="25"/>
    </location>
</feature>
<keyword evidence="2" id="KW-0732">Signal</keyword>
<feature type="region of interest" description="Disordered" evidence="1">
    <location>
        <begin position="150"/>
        <end position="188"/>
    </location>
</feature>
<sequence>MKRPHGAGKAALAALCAVCTLTTDADRKNMLHQKLHQERRAHGHKATRHHSTLVHDDDDDDEAVQVQQAPPVSSPKNNPYKILDIQYHESDNDTGELDVLNPVIVRNNYRKPPYSLNIEKDSLFHPSKKTPEPVLSVNIRNGEVFVDNKIRTGGGEGAGRRSTRIPASPSDADEGQRDDETSTATVGDDMLDERIAKYVRHYNTLWMKRGNNGGGGRKNNAHHNHHHRHHHLLREHDEHHHDGMMKGGGVGKSSSSGTLLPSLSPPKVYVSDRPENLKSDGLKLVEKKWEIPAVERTKVNEKGSTRVLTQLGAIRKQLQLEQLQMDDPSSYSKKY</sequence>
<feature type="compositionally biased region" description="Basic residues" evidence="1">
    <location>
        <begin position="41"/>
        <end position="52"/>
    </location>
</feature>
<feature type="region of interest" description="Disordered" evidence="1">
    <location>
        <begin position="36"/>
        <end position="79"/>
    </location>
</feature>